<organism evidence="1 2">
    <name type="scientific">Agathobacter rectalis</name>
    <dbReference type="NCBI Taxonomy" id="39491"/>
    <lineage>
        <taxon>Bacteria</taxon>
        <taxon>Bacillati</taxon>
        <taxon>Bacillota</taxon>
        <taxon>Clostridia</taxon>
        <taxon>Lachnospirales</taxon>
        <taxon>Lachnospiraceae</taxon>
        <taxon>Agathobacter</taxon>
    </lineage>
</organism>
<protein>
    <submittedName>
        <fullName evidence="1">Uncharacterized protein</fullName>
    </submittedName>
</protein>
<evidence type="ECO:0000313" key="1">
    <source>
        <dbReference type="EMBL" id="RGM72133.1"/>
    </source>
</evidence>
<dbReference type="AlphaFoldDB" id="A0A3E4YC40"/>
<evidence type="ECO:0000313" key="2">
    <source>
        <dbReference type="Proteomes" id="UP000260758"/>
    </source>
</evidence>
<dbReference type="Proteomes" id="UP000260758">
    <property type="component" value="Unassembled WGS sequence"/>
</dbReference>
<reference evidence="1 2" key="1">
    <citation type="submission" date="2018-08" db="EMBL/GenBank/DDBJ databases">
        <title>A genome reference for cultivated species of the human gut microbiota.</title>
        <authorList>
            <person name="Zou Y."/>
            <person name="Xue W."/>
            <person name="Luo G."/>
        </authorList>
    </citation>
    <scope>NUCLEOTIDE SEQUENCE [LARGE SCALE GENOMIC DNA]</scope>
    <source>
        <strain evidence="1 2">OM07-13</strain>
    </source>
</reference>
<proteinExistence type="predicted"/>
<name>A0A3E4YC40_9FIRM</name>
<comment type="caution">
    <text evidence="1">The sequence shown here is derived from an EMBL/GenBank/DDBJ whole genome shotgun (WGS) entry which is preliminary data.</text>
</comment>
<dbReference type="RefSeq" id="WP_117718642.1">
    <property type="nucleotide sequence ID" value="NZ_QSTP01000005.1"/>
</dbReference>
<accession>A0A3E4YC40</accession>
<gene>
    <name evidence="1" type="ORF">DXB99_06235</name>
</gene>
<sequence length="83" mass="9852">MQFIPTNEYKEISLQEGLNQLQLGNIDTLYSDGLDTEEYIYFDNNKGFCYEDGCIIGDTFSRTLHILHSLKWCFSHKFYRKIK</sequence>
<dbReference type="EMBL" id="QSTP01000005">
    <property type="protein sequence ID" value="RGM72133.1"/>
    <property type="molecule type" value="Genomic_DNA"/>
</dbReference>